<dbReference type="AlphaFoldDB" id="A0A7G8TBN9"/>
<dbReference type="InterPro" id="IPR036188">
    <property type="entry name" value="FAD/NAD-bd_sf"/>
</dbReference>
<evidence type="ECO:0000313" key="4">
    <source>
        <dbReference type="Proteomes" id="UP000515909"/>
    </source>
</evidence>
<dbReference type="InterPro" id="IPR023753">
    <property type="entry name" value="FAD/NAD-binding_dom"/>
</dbReference>
<dbReference type="InterPro" id="IPR051691">
    <property type="entry name" value="Metab_Enz_Cyan_OpOx_G3PDH"/>
</dbReference>
<dbReference type="EMBL" id="CP060286">
    <property type="protein sequence ID" value="QNK41030.1"/>
    <property type="molecule type" value="Genomic_DNA"/>
</dbReference>
<dbReference type="PRINTS" id="PR00368">
    <property type="entry name" value="FADPNR"/>
</dbReference>
<evidence type="ECO:0000313" key="3">
    <source>
        <dbReference type="EMBL" id="QNK41030.1"/>
    </source>
</evidence>
<evidence type="ECO:0000256" key="1">
    <source>
        <dbReference type="ARBA" id="ARBA00023002"/>
    </source>
</evidence>
<dbReference type="PANTHER" id="PTHR42949">
    <property type="entry name" value="ANAEROBIC GLYCEROL-3-PHOSPHATE DEHYDROGENASE SUBUNIT B"/>
    <property type="match status" value="1"/>
</dbReference>
<keyword evidence="1" id="KW-0560">Oxidoreductase</keyword>
<sequence>MNGKTQEFLPERSGVNRTPDEKICEKKVLFLKKKDVVIIGGGPAGLAAAVELCRRGIRDILILEREDTAGGILKQCIHDGFGLTRFHKTLSGPEYAQRFLDEAEKENIQILTGTSVLSLTPGRVVTAVNREGFTHFEAKAVVLAMGCRERTRGALAIPGERPAGVFTAGVAQSYINLHNRMIGKKVVILGSGDIGMIMARRLKLEGAEVSAVFEIQPYPSGLPRNIHQCLDDYGIPLYLSKTVTDIHGKTRLTGVTVSQVDEKLKPIPGTEQDFACDTLILSVGLIPENELSLQAGVKLDPRTKGAVVDEFCRTSVEGIFAAGNVLHVHDLVDFVSLEAEHLADSVAEYIKTGGLPENRLRILTDGNINHTVPQKISGKESFTLSLRVNRPLIGCEIQILQNGKVIQRKKMKKAIPAEMIQIPVRQESLSGNGDLEVRALC</sequence>
<gene>
    <name evidence="3" type="ORF">HCR03_01535</name>
</gene>
<dbReference type="GO" id="GO:0016491">
    <property type="term" value="F:oxidoreductase activity"/>
    <property type="evidence" value="ECO:0007669"/>
    <property type="project" value="UniProtKB-KW"/>
</dbReference>
<protein>
    <submittedName>
        <fullName evidence="3">FAD-dependent oxidoreductase</fullName>
    </submittedName>
</protein>
<dbReference type="PANTHER" id="PTHR42949:SF3">
    <property type="entry name" value="ANAEROBIC GLYCEROL-3-PHOSPHATE DEHYDROGENASE SUBUNIT B"/>
    <property type="match status" value="1"/>
</dbReference>
<organism evidence="3 4">
    <name type="scientific">Caproicibacter fermentans</name>
    <dbReference type="NCBI Taxonomy" id="2576756"/>
    <lineage>
        <taxon>Bacteria</taxon>
        <taxon>Bacillati</taxon>
        <taxon>Bacillota</taxon>
        <taxon>Clostridia</taxon>
        <taxon>Eubacteriales</taxon>
        <taxon>Acutalibacteraceae</taxon>
        <taxon>Caproicibacter</taxon>
    </lineage>
</organism>
<evidence type="ECO:0000259" key="2">
    <source>
        <dbReference type="Pfam" id="PF07992"/>
    </source>
</evidence>
<reference evidence="3 4" key="1">
    <citation type="submission" date="2020-08" db="EMBL/GenBank/DDBJ databases">
        <title>The isolate Caproiciproducens sp. 7D4C2 produces n-caproate at mildly acidic conditions from hexoses: genome and rBOX comparison with related strains and chain-elongating bacteria.</title>
        <authorList>
            <person name="Esquivel-Elizondo S."/>
            <person name="Bagci C."/>
            <person name="Temovska M."/>
            <person name="Jeon B.S."/>
            <person name="Bessarab I."/>
            <person name="Williams R.B.H."/>
            <person name="Huson D.H."/>
            <person name="Angenent L.T."/>
        </authorList>
    </citation>
    <scope>NUCLEOTIDE SEQUENCE [LARGE SCALE GENOMIC DNA]</scope>
    <source>
        <strain evidence="3 4">7D4C2</strain>
    </source>
</reference>
<dbReference type="Proteomes" id="UP000515909">
    <property type="component" value="Chromosome"/>
</dbReference>
<dbReference type="Pfam" id="PF07992">
    <property type="entry name" value="Pyr_redox_2"/>
    <property type="match status" value="1"/>
</dbReference>
<dbReference type="Gene3D" id="3.50.50.60">
    <property type="entry name" value="FAD/NAD(P)-binding domain"/>
    <property type="match status" value="2"/>
</dbReference>
<feature type="domain" description="FAD/NAD(P)-binding" evidence="2">
    <location>
        <begin position="34"/>
        <end position="326"/>
    </location>
</feature>
<proteinExistence type="predicted"/>
<dbReference type="SUPFAM" id="SSF51905">
    <property type="entry name" value="FAD/NAD(P)-binding domain"/>
    <property type="match status" value="1"/>
</dbReference>
<name>A0A7G8TBN9_9FIRM</name>
<accession>A0A7G8TBN9</accession>
<dbReference type="KEGG" id="cfem:HCR03_01535"/>
<dbReference type="PRINTS" id="PR00469">
    <property type="entry name" value="PNDRDTASEII"/>
</dbReference>